<dbReference type="Gene3D" id="3.30.910.20">
    <property type="entry name" value="Skp domain"/>
    <property type="match status" value="1"/>
</dbReference>
<keyword evidence="1" id="KW-0175">Coiled coil</keyword>
<evidence type="ECO:0008006" key="6">
    <source>
        <dbReference type="Google" id="ProtNLM"/>
    </source>
</evidence>
<dbReference type="AlphaFoldDB" id="A0A2T7UP42"/>
<reference evidence="4 5" key="1">
    <citation type="journal article" date="2011" name="Syst. Appl. Microbiol.">
        <title>Defluviimonas denitrificans gen. nov., sp. nov., and Pararhodobacter aggregans gen. nov., sp. nov., non-phototrophic Rhodobacteraceae from the biofilter of a marine aquaculture.</title>
        <authorList>
            <person name="Foesel B.U."/>
            <person name="Drake H.L."/>
            <person name="Schramm A."/>
        </authorList>
    </citation>
    <scope>NUCLEOTIDE SEQUENCE [LARGE SCALE GENOMIC DNA]</scope>
    <source>
        <strain evidence="4 5">D1-19</strain>
    </source>
</reference>
<protein>
    <recommendedName>
        <fullName evidence="6">Outer membrane chaperone Skp</fullName>
    </recommendedName>
</protein>
<proteinExistence type="predicted"/>
<evidence type="ECO:0000313" key="5">
    <source>
        <dbReference type="Proteomes" id="UP000244810"/>
    </source>
</evidence>
<evidence type="ECO:0000256" key="2">
    <source>
        <dbReference type="SAM" id="MobiDB-lite"/>
    </source>
</evidence>
<name>A0A2T7UP42_9RHOB</name>
<sequence>MTRLAVILLAGALSGAPVFVAAQTAPPVSPQVLAPPPEGVSSVPFRILDQDRLLRGSVLGQQILARIREAESQLAAENQRLFDQLAEEEQALTDARAGLGAEEFRRRADAFDTRVEAIRAERADASQALTLWSEQQAQQFFDTALPVLVQMMNDEGLLALLKPDVMILGSDWLDVTDTAIARLDAAIASGNLVEQGVTPPPDPVPPAALDPATPDAAPAEPAPAPAQP</sequence>
<evidence type="ECO:0000313" key="4">
    <source>
        <dbReference type="EMBL" id="PVE46462.1"/>
    </source>
</evidence>
<feature type="chain" id="PRO_5015748842" description="Outer membrane chaperone Skp" evidence="3">
    <location>
        <begin position="22"/>
        <end position="228"/>
    </location>
</feature>
<dbReference type="GO" id="GO:0051082">
    <property type="term" value="F:unfolded protein binding"/>
    <property type="evidence" value="ECO:0007669"/>
    <property type="project" value="InterPro"/>
</dbReference>
<dbReference type="EMBL" id="QDDR01000008">
    <property type="protein sequence ID" value="PVE46462.1"/>
    <property type="molecule type" value="Genomic_DNA"/>
</dbReference>
<evidence type="ECO:0000256" key="1">
    <source>
        <dbReference type="SAM" id="Coils"/>
    </source>
</evidence>
<feature type="compositionally biased region" description="Pro residues" evidence="2">
    <location>
        <begin position="198"/>
        <end position="208"/>
    </location>
</feature>
<dbReference type="OrthoDB" id="7868372at2"/>
<feature type="signal peptide" evidence="3">
    <location>
        <begin position="1"/>
        <end position="21"/>
    </location>
</feature>
<keyword evidence="3" id="KW-0732">Signal</keyword>
<keyword evidence="5" id="KW-1185">Reference proteome</keyword>
<comment type="caution">
    <text evidence="4">The sequence shown here is derived from an EMBL/GenBank/DDBJ whole genome shotgun (WGS) entry which is preliminary data.</text>
</comment>
<dbReference type="Pfam" id="PF03938">
    <property type="entry name" value="OmpH"/>
    <property type="match status" value="1"/>
</dbReference>
<evidence type="ECO:0000256" key="3">
    <source>
        <dbReference type="SAM" id="SignalP"/>
    </source>
</evidence>
<feature type="coiled-coil region" evidence="1">
    <location>
        <begin position="67"/>
        <end position="121"/>
    </location>
</feature>
<dbReference type="InterPro" id="IPR024930">
    <property type="entry name" value="Skp_dom_sf"/>
</dbReference>
<feature type="region of interest" description="Disordered" evidence="2">
    <location>
        <begin position="193"/>
        <end position="228"/>
    </location>
</feature>
<dbReference type="SUPFAM" id="SSF111384">
    <property type="entry name" value="OmpH-like"/>
    <property type="match status" value="1"/>
</dbReference>
<dbReference type="InterPro" id="IPR005632">
    <property type="entry name" value="Chaperone_Skp"/>
</dbReference>
<dbReference type="SMART" id="SM00935">
    <property type="entry name" value="OmpH"/>
    <property type="match status" value="1"/>
</dbReference>
<accession>A0A2T7UP42</accession>
<dbReference type="Proteomes" id="UP000244810">
    <property type="component" value="Unassembled WGS sequence"/>
</dbReference>
<organism evidence="4 5">
    <name type="scientific">Pararhodobacter aggregans</name>
    <dbReference type="NCBI Taxonomy" id="404875"/>
    <lineage>
        <taxon>Bacteria</taxon>
        <taxon>Pseudomonadati</taxon>
        <taxon>Pseudomonadota</taxon>
        <taxon>Alphaproteobacteria</taxon>
        <taxon>Rhodobacterales</taxon>
        <taxon>Paracoccaceae</taxon>
        <taxon>Pararhodobacter</taxon>
    </lineage>
</organism>
<dbReference type="RefSeq" id="WP_107752575.1">
    <property type="nucleotide sequence ID" value="NZ_QBKF01000008.1"/>
</dbReference>
<feature type="compositionally biased region" description="Low complexity" evidence="2">
    <location>
        <begin position="209"/>
        <end position="219"/>
    </location>
</feature>
<gene>
    <name evidence="4" type="ORF">DDE23_15000</name>
</gene>